<name>A0A9D1GXS0_9ACTN</name>
<organism evidence="2 3">
    <name type="scientific">Candidatus Avipropionibacterium avicola</name>
    <dbReference type="NCBI Taxonomy" id="2840701"/>
    <lineage>
        <taxon>Bacteria</taxon>
        <taxon>Bacillati</taxon>
        <taxon>Actinomycetota</taxon>
        <taxon>Actinomycetes</taxon>
        <taxon>Propionibacteriales</taxon>
        <taxon>Propionibacteriaceae</taxon>
        <taxon>Propionibacteriaceae incertae sedis</taxon>
        <taxon>Candidatus Avipropionibacterium</taxon>
    </lineage>
</organism>
<evidence type="ECO:0000313" key="3">
    <source>
        <dbReference type="Proteomes" id="UP000886842"/>
    </source>
</evidence>
<keyword evidence="1" id="KW-0472">Membrane</keyword>
<dbReference type="Proteomes" id="UP000886842">
    <property type="component" value="Unassembled WGS sequence"/>
</dbReference>
<evidence type="ECO:0000256" key="1">
    <source>
        <dbReference type="SAM" id="Phobius"/>
    </source>
</evidence>
<reference evidence="2" key="1">
    <citation type="submission" date="2020-10" db="EMBL/GenBank/DDBJ databases">
        <authorList>
            <person name="Gilroy R."/>
        </authorList>
    </citation>
    <scope>NUCLEOTIDE SEQUENCE</scope>
    <source>
        <strain evidence="2">ChiGjej1B1-24693</strain>
    </source>
</reference>
<accession>A0A9D1GXS0</accession>
<dbReference type="EMBL" id="DVLP01000219">
    <property type="protein sequence ID" value="HIT75357.1"/>
    <property type="molecule type" value="Genomic_DNA"/>
</dbReference>
<feature type="transmembrane region" description="Helical" evidence="1">
    <location>
        <begin position="80"/>
        <end position="104"/>
    </location>
</feature>
<proteinExistence type="predicted"/>
<feature type="transmembrane region" description="Helical" evidence="1">
    <location>
        <begin position="54"/>
        <end position="73"/>
    </location>
</feature>
<feature type="transmembrane region" description="Helical" evidence="1">
    <location>
        <begin position="12"/>
        <end position="34"/>
    </location>
</feature>
<protein>
    <submittedName>
        <fullName evidence="2">Uncharacterized protein</fullName>
    </submittedName>
</protein>
<comment type="caution">
    <text evidence="2">The sequence shown here is derived from an EMBL/GenBank/DDBJ whole genome shotgun (WGS) entry which is preliminary data.</text>
</comment>
<dbReference type="AlphaFoldDB" id="A0A9D1GXS0"/>
<sequence length="109" mass="11255">MSAPIQPRRPGQLGVVALIVTCVSVAGMYGFWALDFMRGWDFTTGRPFKVIGNVLLATTVAGTALGLMALITARGRGTGLAALITGVVALLPVIIVLGVLHLLVTTIPG</sequence>
<keyword evidence="1" id="KW-0812">Transmembrane</keyword>
<keyword evidence="1" id="KW-1133">Transmembrane helix</keyword>
<reference evidence="2" key="2">
    <citation type="journal article" date="2021" name="PeerJ">
        <title>Extensive microbial diversity within the chicken gut microbiome revealed by metagenomics and culture.</title>
        <authorList>
            <person name="Gilroy R."/>
            <person name="Ravi A."/>
            <person name="Getino M."/>
            <person name="Pursley I."/>
            <person name="Horton D.L."/>
            <person name="Alikhan N.F."/>
            <person name="Baker D."/>
            <person name="Gharbi K."/>
            <person name="Hall N."/>
            <person name="Watson M."/>
            <person name="Adriaenssens E.M."/>
            <person name="Foster-Nyarko E."/>
            <person name="Jarju S."/>
            <person name="Secka A."/>
            <person name="Antonio M."/>
            <person name="Oren A."/>
            <person name="Chaudhuri R.R."/>
            <person name="La Ragione R."/>
            <person name="Hildebrand F."/>
            <person name="Pallen M.J."/>
        </authorList>
    </citation>
    <scope>NUCLEOTIDE SEQUENCE</scope>
    <source>
        <strain evidence="2">ChiGjej1B1-24693</strain>
    </source>
</reference>
<evidence type="ECO:0000313" key="2">
    <source>
        <dbReference type="EMBL" id="HIT75357.1"/>
    </source>
</evidence>
<gene>
    <name evidence="2" type="ORF">IAA98_07225</name>
</gene>